<dbReference type="AlphaFoldDB" id="A0A7S0NVA8"/>
<feature type="compositionally biased region" description="Basic residues" evidence="2">
    <location>
        <begin position="9"/>
        <end position="20"/>
    </location>
</feature>
<gene>
    <name evidence="3" type="ORF">CLEP1334_LOCUS9260</name>
</gene>
<name>A0A7S0NVA8_9EUKA</name>
<dbReference type="Pfam" id="PF05291">
    <property type="entry name" value="Bystin"/>
    <property type="match status" value="1"/>
</dbReference>
<feature type="compositionally biased region" description="Acidic residues" evidence="2">
    <location>
        <begin position="40"/>
        <end position="49"/>
    </location>
</feature>
<reference evidence="3" key="1">
    <citation type="submission" date="2021-01" db="EMBL/GenBank/DDBJ databases">
        <authorList>
            <person name="Corre E."/>
            <person name="Pelletier E."/>
            <person name="Niang G."/>
            <person name="Scheremetjew M."/>
            <person name="Finn R."/>
            <person name="Kale V."/>
            <person name="Holt S."/>
            <person name="Cochrane G."/>
            <person name="Meng A."/>
            <person name="Brown T."/>
            <person name="Cohen L."/>
        </authorList>
    </citation>
    <scope>NUCLEOTIDE SEQUENCE</scope>
    <source>
        <strain evidence="3">RCC1130</strain>
    </source>
</reference>
<evidence type="ECO:0000256" key="2">
    <source>
        <dbReference type="SAM" id="MobiDB-lite"/>
    </source>
</evidence>
<dbReference type="GO" id="GO:0005730">
    <property type="term" value="C:nucleolus"/>
    <property type="evidence" value="ECO:0007669"/>
    <property type="project" value="TreeGrafter"/>
</dbReference>
<feature type="region of interest" description="Disordered" evidence="2">
    <location>
        <begin position="428"/>
        <end position="455"/>
    </location>
</feature>
<dbReference type="PANTHER" id="PTHR12821:SF0">
    <property type="entry name" value="BYSTIN"/>
    <property type="match status" value="1"/>
</dbReference>
<comment type="similarity">
    <text evidence="1">Belongs to the bystin family.</text>
</comment>
<accession>A0A7S0NVA8</accession>
<dbReference type="EMBL" id="HBER01018382">
    <property type="protein sequence ID" value="CAD8534005.1"/>
    <property type="molecule type" value="Transcribed_RNA"/>
</dbReference>
<evidence type="ECO:0000313" key="3">
    <source>
        <dbReference type="EMBL" id="CAD8534005.1"/>
    </source>
</evidence>
<feature type="region of interest" description="Disordered" evidence="2">
    <location>
        <begin position="1"/>
        <end position="116"/>
    </location>
</feature>
<organism evidence="3">
    <name type="scientific">Calcidiscus leptoporus</name>
    <dbReference type="NCBI Taxonomy" id="127549"/>
    <lineage>
        <taxon>Eukaryota</taxon>
        <taxon>Haptista</taxon>
        <taxon>Haptophyta</taxon>
        <taxon>Prymnesiophyceae</taxon>
        <taxon>Coccolithales</taxon>
        <taxon>Calcidiscaceae</taxon>
        <taxon>Calcidiscus</taxon>
    </lineage>
</organism>
<evidence type="ECO:0000256" key="1">
    <source>
        <dbReference type="ARBA" id="ARBA00007114"/>
    </source>
</evidence>
<dbReference type="GO" id="GO:0006364">
    <property type="term" value="P:rRNA processing"/>
    <property type="evidence" value="ECO:0007669"/>
    <property type="project" value="TreeGrafter"/>
</dbReference>
<evidence type="ECO:0008006" key="4">
    <source>
        <dbReference type="Google" id="ProtNLM"/>
    </source>
</evidence>
<dbReference type="InterPro" id="IPR007955">
    <property type="entry name" value="Bystin"/>
</dbReference>
<protein>
    <recommendedName>
        <fullName evidence="4">Bystin</fullName>
    </recommendedName>
</protein>
<dbReference type="PANTHER" id="PTHR12821">
    <property type="entry name" value="BYSTIN"/>
    <property type="match status" value="1"/>
</dbReference>
<feature type="compositionally biased region" description="Acidic residues" evidence="2">
    <location>
        <begin position="93"/>
        <end position="116"/>
    </location>
</feature>
<sequence length="455" mass="50279">MGGSTRAKSPARARGKSPARRRPDAQPQRATAKRKKGDTHDDDGDDDDSVMPVAMTRKIIASARAQQEEVDAEMQADPFDGAGSSMLGLSMRDDDDDDGSTAGGFDDDGAEDDQEAAEYAYDEAVEELELSEQDQRALELFMGGGAPRTLQDIIMQKIAEHTEGGGEHTRTGEDMPMPALPPKVIEVYKGVGKLLKTYKSGKLPKAFKIVPRLSNWEEVLYVTEPELWSPAATREATKLFASNMNAKMAQRFFNLVLLPNVQYDIRSNGKLNFHLYHAVKKSIFKPAAFFKGVLLPLGEGSATLKEALIMCSVLAKVSVPMLHSAVAILKLSEMRFSGANALFLRTLLLKKYALPYRVVDQLVEYFVSFKEAENTPTLLWQQCLLAFAQHYKTEVSAEQKNALKALLRSQPHPKITPEIRRELFSSRNRGDPYIPQLAGEEDGELSMHTDGDGGL</sequence>
<dbReference type="GO" id="GO:0030688">
    <property type="term" value="C:preribosome, small subunit precursor"/>
    <property type="evidence" value="ECO:0007669"/>
    <property type="project" value="TreeGrafter"/>
</dbReference>
<feature type="compositionally biased region" description="Basic and acidic residues" evidence="2">
    <location>
        <begin position="445"/>
        <end position="455"/>
    </location>
</feature>
<dbReference type="GO" id="GO:0030515">
    <property type="term" value="F:snoRNA binding"/>
    <property type="evidence" value="ECO:0007669"/>
    <property type="project" value="TreeGrafter"/>
</dbReference>
<proteinExistence type="inferred from homology"/>
<dbReference type="GO" id="GO:0005737">
    <property type="term" value="C:cytoplasm"/>
    <property type="evidence" value="ECO:0007669"/>
    <property type="project" value="TreeGrafter"/>
</dbReference>